<feature type="binding site" evidence="9">
    <location>
        <begin position="334"/>
        <end position="341"/>
    </location>
    <ligand>
        <name>ATP</name>
        <dbReference type="ChEBI" id="CHEBI:30616"/>
    </ligand>
</feature>
<dbReference type="GO" id="GO:0004519">
    <property type="term" value="F:endonuclease activity"/>
    <property type="evidence" value="ECO:0007669"/>
    <property type="project" value="UniProtKB-UniRule"/>
</dbReference>
<dbReference type="SUPFAM" id="SSF52540">
    <property type="entry name" value="P-loop containing nucleoside triphosphate hydrolases"/>
    <property type="match status" value="1"/>
</dbReference>
<evidence type="ECO:0000256" key="7">
    <source>
        <dbReference type="ARBA" id="ARBA00022884"/>
    </source>
</evidence>
<dbReference type="GO" id="GO:0072344">
    <property type="term" value="P:rescue of stalled ribosome"/>
    <property type="evidence" value="ECO:0007669"/>
    <property type="project" value="UniProtKB-UniRule"/>
</dbReference>
<dbReference type="STRING" id="1291743.LOSG293_170310"/>
<gene>
    <name evidence="9" type="primary">mutS2</name>
    <name evidence="9" type="synonym">rqcU</name>
    <name evidence="12" type="ORF">LOSG293_170310</name>
</gene>
<comment type="caution">
    <text evidence="12">The sequence shown here is derived from an EMBL/GenBank/DDBJ whole genome shotgun (WGS) entry which is preliminary data.</text>
</comment>
<dbReference type="Gene3D" id="1.10.1420.10">
    <property type="match status" value="2"/>
</dbReference>
<dbReference type="InterPro" id="IPR027417">
    <property type="entry name" value="P-loop_NTPase"/>
</dbReference>
<protein>
    <recommendedName>
        <fullName evidence="9">Endonuclease MutS2</fullName>
        <ecNumber evidence="9">3.1.-.-</ecNumber>
    </recommendedName>
    <alternativeName>
        <fullName evidence="9">Ribosome-associated protein quality control-upstream factor</fullName>
        <shortName evidence="9">RQC-upstream factor</shortName>
        <shortName evidence="9">RqcU</shortName>
        <ecNumber evidence="9">3.6.4.-</ecNumber>
    </alternativeName>
</protein>
<dbReference type="PIRSF" id="PIRSF005814">
    <property type="entry name" value="MutS_YshD"/>
    <property type="match status" value="1"/>
</dbReference>
<reference evidence="12" key="1">
    <citation type="journal article" date="2014" name="Genome Announc.">
        <title>Draft Genome Sequence of Lactobacillus oryzae Strain SG293T.</title>
        <authorList>
            <person name="Tanizawa Y."/>
            <person name="Fujisawa T."/>
            <person name="Mochizuki T."/>
            <person name="Kaminuma E."/>
            <person name="Nakamura Y."/>
            <person name="Tohno M."/>
        </authorList>
    </citation>
    <scope>NUCLEOTIDE SEQUENCE [LARGE SCALE GENOMIC DNA]</scope>
    <source>
        <strain evidence="12">SG293</strain>
    </source>
</reference>
<keyword evidence="4 9" id="KW-0255">Endonuclease</keyword>
<dbReference type="HAMAP" id="MF_00092">
    <property type="entry name" value="MutS2"/>
    <property type="match status" value="1"/>
</dbReference>
<dbReference type="Proteomes" id="UP000028700">
    <property type="component" value="Unassembled WGS sequence"/>
</dbReference>
<dbReference type="AlphaFoldDB" id="A0A081BJ11"/>
<dbReference type="GO" id="GO:0005524">
    <property type="term" value="F:ATP binding"/>
    <property type="evidence" value="ECO:0007669"/>
    <property type="project" value="UniProtKB-UniRule"/>
</dbReference>
<feature type="domain" description="Smr" evidence="11">
    <location>
        <begin position="711"/>
        <end position="785"/>
    </location>
</feature>
<dbReference type="RefSeq" id="WP_034528041.1">
    <property type="nucleotide sequence ID" value="NZ_BBJM01000017.1"/>
</dbReference>
<dbReference type="InterPro" id="IPR036063">
    <property type="entry name" value="Smr_dom_sf"/>
</dbReference>
<comment type="similarity">
    <text evidence="9">Belongs to the DNA mismatch repair MutS family. MutS2 subfamily.</text>
</comment>
<evidence type="ECO:0000256" key="3">
    <source>
        <dbReference type="ARBA" id="ARBA00022741"/>
    </source>
</evidence>
<dbReference type="eggNOG" id="COG1193">
    <property type="taxonomic scope" value="Bacteria"/>
</dbReference>
<evidence type="ECO:0000256" key="4">
    <source>
        <dbReference type="ARBA" id="ARBA00022759"/>
    </source>
</evidence>
<dbReference type="PROSITE" id="PS00486">
    <property type="entry name" value="DNA_MISMATCH_REPAIR_2"/>
    <property type="match status" value="1"/>
</dbReference>
<dbReference type="InterPro" id="IPR005747">
    <property type="entry name" value="MutS2"/>
</dbReference>
<dbReference type="SMART" id="SM00463">
    <property type="entry name" value="SMR"/>
    <property type="match status" value="1"/>
</dbReference>
<dbReference type="GO" id="GO:0030983">
    <property type="term" value="F:mismatched DNA binding"/>
    <property type="evidence" value="ECO:0007669"/>
    <property type="project" value="InterPro"/>
</dbReference>
<dbReference type="Pfam" id="PF01713">
    <property type="entry name" value="Smr"/>
    <property type="match status" value="1"/>
</dbReference>
<evidence type="ECO:0000313" key="13">
    <source>
        <dbReference type="Proteomes" id="UP000028700"/>
    </source>
</evidence>
<evidence type="ECO:0000256" key="9">
    <source>
        <dbReference type="HAMAP-Rule" id="MF_00092"/>
    </source>
</evidence>
<dbReference type="PANTHER" id="PTHR48466:SF2">
    <property type="entry name" value="OS10G0509000 PROTEIN"/>
    <property type="match status" value="1"/>
</dbReference>
<dbReference type="InterPro" id="IPR002625">
    <property type="entry name" value="Smr_dom"/>
</dbReference>
<dbReference type="SMART" id="SM00534">
    <property type="entry name" value="MUTSac"/>
    <property type="match status" value="1"/>
</dbReference>
<dbReference type="InterPro" id="IPR007696">
    <property type="entry name" value="DNA_mismatch_repair_MutS_core"/>
</dbReference>
<accession>A0A081BJ11</accession>
<dbReference type="InterPro" id="IPR046893">
    <property type="entry name" value="MSSS"/>
</dbReference>
<feature type="coiled-coil region" evidence="10">
    <location>
        <begin position="515"/>
        <end position="577"/>
    </location>
</feature>
<evidence type="ECO:0000256" key="10">
    <source>
        <dbReference type="SAM" id="Coils"/>
    </source>
</evidence>
<dbReference type="SUPFAM" id="SSF48334">
    <property type="entry name" value="DNA repair protein MutS, domain III"/>
    <property type="match status" value="1"/>
</dbReference>
<name>A0A081BJ11_9LACO</name>
<dbReference type="GO" id="GO:0043023">
    <property type="term" value="F:ribosomal large subunit binding"/>
    <property type="evidence" value="ECO:0007669"/>
    <property type="project" value="UniProtKB-UniRule"/>
</dbReference>
<keyword evidence="3 9" id="KW-0547">Nucleotide-binding</keyword>
<keyword evidence="10" id="KW-0175">Coiled coil</keyword>
<comment type="function">
    <text evidence="9">Acts as a ribosome collision sensor, splitting the ribosome into its 2 subunits. Detects stalled/collided 70S ribosomes which it binds and splits by an ATP-hydrolysis driven conformational change. Acts upstream of the ribosome quality control system (RQC), a ribosome-associated complex that mediates the extraction of incompletely synthesized nascent chains from stalled ribosomes and their subsequent degradation. Probably generates substrates for RQC.</text>
</comment>
<keyword evidence="2 9" id="KW-0699">rRNA-binding</keyword>
<organism evidence="12 13">
    <name type="scientific">Secundilactobacillus oryzae JCM 18671</name>
    <dbReference type="NCBI Taxonomy" id="1291743"/>
    <lineage>
        <taxon>Bacteria</taxon>
        <taxon>Bacillati</taxon>
        <taxon>Bacillota</taxon>
        <taxon>Bacilli</taxon>
        <taxon>Lactobacillales</taxon>
        <taxon>Lactobacillaceae</taxon>
        <taxon>Secundilactobacillus</taxon>
    </lineage>
</organism>
<dbReference type="InterPro" id="IPR045076">
    <property type="entry name" value="MutS"/>
</dbReference>
<dbReference type="EC" id="3.6.4.-" evidence="9"/>
<dbReference type="EC" id="3.1.-.-" evidence="9"/>
<dbReference type="Pfam" id="PF20297">
    <property type="entry name" value="MSSS"/>
    <property type="match status" value="1"/>
</dbReference>
<dbReference type="GO" id="GO:0045910">
    <property type="term" value="P:negative regulation of DNA recombination"/>
    <property type="evidence" value="ECO:0007669"/>
    <property type="project" value="InterPro"/>
</dbReference>
<dbReference type="GO" id="GO:0140664">
    <property type="term" value="F:ATP-dependent DNA damage sensor activity"/>
    <property type="evidence" value="ECO:0007669"/>
    <property type="project" value="InterPro"/>
</dbReference>
<keyword evidence="1 9" id="KW-0540">Nuclease</keyword>
<dbReference type="FunFam" id="3.40.50.300:FF:000830">
    <property type="entry name" value="Endonuclease MutS2"/>
    <property type="match status" value="1"/>
</dbReference>
<comment type="function">
    <text evidence="9">Endonuclease that is involved in the suppression of homologous recombination and thus may have a key role in the control of bacterial genetic diversity.</text>
</comment>
<evidence type="ECO:0000256" key="1">
    <source>
        <dbReference type="ARBA" id="ARBA00022722"/>
    </source>
</evidence>
<evidence type="ECO:0000256" key="5">
    <source>
        <dbReference type="ARBA" id="ARBA00022801"/>
    </source>
</evidence>
<keyword evidence="7 9" id="KW-0694">RNA-binding</keyword>
<dbReference type="SMART" id="SM00533">
    <property type="entry name" value="MUTSd"/>
    <property type="match status" value="1"/>
</dbReference>
<dbReference type="NCBIfam" id="TIGR01069">
    <property type="entry name" value="mutS2"/>
    <property type="match status" value="1"/>
</dbReference>
<dbReference type="EMBL" id="BBJM01000017">
    <property type="protein sequence ID" value="GAK48029.1"/>
    <property type="molecule type" value="Genomic_DNA"/>
</dbReference>
<dbReference type="PANTHER" id="PTHR48466">
    <property type="entry name" value="OS10G0509000 PROTEIN-RELATED"/>
    <property type="match status" value="1"/>
</dbReference>
<dbReference type="CDD" id="cd03280">
    <property type="entry name" value="ABC_MutS2"/>
    <property type="match status" value="1"/>
</dbReference>
<dbReference type="InterPro" id="IPR036187">
    <property type="entry name" value="DNA_mismatch_repair_MutS_sf"/>
</dbReference>
<keyword evidence="8 9" id="KW-0238">DNA-binding</keyword>
<dbReference type="GO" id="GO:0019843">
    <property type="term" value="F:rRNA binding"/>
    <property type="evidence" value="ECO:0007669"/>
    <property type="project" value="UniProtKB-UniRule"/>
</dbReference>
<evidence type="ECO:0000256" key="6">
    <source>
        <dbReference type="ARBA" id="ARBA00022840"/>
    </source>
</evidence>
<keyword evidence="5 9" id="KW-0378">Hydrolase</keyword>
<keyword evidence="6 9" id="KW-0067">ATP-binding</keyword>
<dbReference type="GO" id="GO:0016887">
    <property type="term" value="F:ATP hydrolysis activity"/>
    <property type="evidence" value="ECO:0007669"/>
    <property type="project" value="InterPro"/>
</dbReference>
<dbReference type="InterPro" id="IPR000432">
    <property type="entry name" value="DNA_mismatch_repair_MutS_C"/>
</dbReference>
<evidence type="ECO:0000313" key="12">
    <source>
        <dbReference type="EMBL" id="GAK48029.1"/>
    </source>
</evidence>
<dbReference type="Gene3D" id="3.40.50.300">
    <property type="entry name" value="P-loop containing nucleotide triphosphate hydrolases"/>
    <property type="match status" value="1"/>
</dbReference>
<dbReference type="PROSITE" id="PS50828">
    <property type="entry name" value="SMR"/>
    <property type="match status" value="1"/>
</dbReference>
<dbReference type="SUPFAM" id="SSF160443">
    <property type="entry name" value="SMR domain-like"/>
    <property type="match status" value="1"/>
</dbReference>
<evidence type="ECO:0000259" key="11">
    <source>
        <dbReference type="PROSITE" id="PS50828"/>
    </source>
</evidence>
<comment type="subunit">
    <text evidence="9">Homodimer. Binds to stalled ribosomes, contacting rRNA.</text>
</comment>
<sequence>MNKKILSTLAYDEIKQAIYQYLVSDAGRAELASLEPIADGEKIREWLDETKDGADVLRLEGGISLPKLEDIAPQMKRLEIQGTLSGTELAHVSRVLKTTEAMTTFFDRLQEKEVELRRLYAFVGQISALPEIVERLKRSVEDDGRILDTASVELAQIRHQISRTEATIRSKMEGYTRGNDAKYLSEGIVTIRDGRFVIPVKAENKSHFGGIVHDQSATGQTLFIEPGAVVELNNQLRQHQMAEQQEERRVLTDLSDLLRPYQPEIEHNAVILGHLDFINAKARYAHQLKATEPAISEANIVKLRGARHPLIDPKRVVANDIAIGEDYKAIIVTGPNTGGKTITLKTLGLAQLMGQSGLFISANENSQIGIFSAVFADIGDEQSIEQNLSTFSSHMDNIGTILNQADQRSLILLDEVGAGTDPQEGAALAMAILDDIGSIGSYVVATTHYPELKAFGYNRADTINASMEFDTETLKPTYRLLIGIPGRSNAFEIAARLGIKPSIIAEARELTNQDNQDINNMIADLTAQKKAAEEEASQLEIELAEATAIHDELKTRFNKLETQKDRLIEDAKDQANKIVNDTRSRANEIISDLHKKQIAANQSVKENELIAAKGAINALQQDPSLKKNKVLQREKRRHDFKKGDEVFVKSYGQMGTLMKKLSDTEWEVQMGIIKMKIDEVNLDKIKPEATKVKAPRATIRRSGSSGMSPTLDLRGKRYEEAMAEVDRYIDSALLAGYPSITIIHGKGTGALRKGVTEYLKSNKRVKEFGFSPANAGGDGSTIVKF</sequence>
<dbReference type="Gene3D" id="3.30.1370.110">
    <property type="match status" value="1"/>
</dbReference>
<dbReference type="Pfam" id="PF00488">
    <property type="entry name" value="MutS_V"/>
    <property type="match status" value="1"/>
</dbReference>
<keyword evidence="13" id="KW-1185">Reference proteome</keyword>
<dbReference type="OrthoDB" id="9808166at2"/>
<dbReference type="GO" id="GO:0006298">
    <property type="term" value="P:mismatch repair"/>
    <property type="evidence" value="ECO:0007669"/>
    <property type="project" value="InterPro"/>
</dbReference>
<proteinExistence type="inferred from homology"/>
<evidence type="ECO:0000256" key="8">
    <source>
        <dbReference type="ARBA" id="ARBA00023125"/>
    </source>
</evidence>
<evidence type="ECO:0000256" key="2">
    <source>
        <dbReference type="ARBA" id="ARBA00022730"/>
    </source>
</evidence>